<name>A0A7C4NS25_STAMA</name>
<feature type="transmembrane region" description="Helical" evidence="1">
    <location>
        <begin position="12"/>
        <end position="30"/>
    </location>
</feature>
<sequence>MRLRIHIINNFYSLNLGWALLVISTLRFLGKNFQKITCTIESLHPQLDSKVYSMCDTIEPLKSNFKTLTSSLIRAILWRIFHGVGLELDGIISVEPLNSLRKADVVIDLSGDGLCPARSVSLSYRFKRLISTFTNLLSILVAILLGKKVVLFSSSICDLGLLEPIAIAILKRVVLIIVRDRHSLEYLAKLGIKHNVVLATDVVFSLEPLVKNAEKELTICICPSYEASKFFYKLNLEEIKNLYVKLVKYLVMKYGVRVKFIPLSLGGRWNHEDDRVLIREIIENMDRDVLEHVDIVWNPKPNEIVEEFSNCKLSIVSRMHSAILSLINSVPTIMITHSSKFETISDLFEECIVRIDAEKLNFENLVEKIDFLMNKSVLCKNYIDSKLLEARKLSYKGLEALMEIMRKSFEQDPK</sequence>
<reference evidence="3" key="1">
    <citation type="journal article" date="2020" name="mSystems">
        <title>Genome- and Community-Level Interaction Insights into Carbon Utilization and Element Cycling Functions of Hydrothermarchaeota in Hydrothermal Sediment.</title>
        <authorList>
            <person name="Zhou Z."/>
            <person name="Liu Y."/>
            <person name="Xu W."/>
            <person name="Pan J."/>
            <person name="Luo Z.H."/>
            <person name="Li M."/>
        </authorList>
    </citation>
    <scope>NUCLEOTIDE SEQUENCE [LARGE SCALE GENOMIC DNA]</scope>
    <source>
        <strain evidence="3">SpSt-648</strain>
    </source>
</reference>
<organism evidence="3">
    <name type="scientific">Staphylothermus marinus</name>
    <dbReference type="NCBI Taxonomy" id="2280"/>
    <lineage>
        <taxon>Archaea</taxon>
        <taxon>Thermoproteota</taxon>
        <taxon>Thermoprotei</taxon>
        <taxon>Desulfurococcales</taxon>
        <taxon>Desulfurococcaceae</taxon>
        <taxon>Staphylothermus</taxon>
    </lineage>
</organism>
<evidence type="ECO:0000256" key="1">
    <source>
        <dbReference type="SAM" id="Phobius"/>
    </source>
</evidence>
<dbReference type="AlphaFoldDB" id="A0A7C4NS25"/>
<dbReference type="EMBL" id="DTBP01000033">
    <property type="protein sequence ID" value="HGQ74292.1"/>
    <property type="molecule type" value="Genomic_DNA"/>
</dbReference>
<dbReference type="PANTHER" id="PTHR36836:SF1">
    <property type="entry name" value="COLANIC ACID BIOSYNTHESIS PROTEIN WCAK"/>
    <property type="match status" value="1"/>
</dbReference>
<dbReference type="Pfam" id="PF04230">
    <property type="entry name" value="PS_pyruv_trans"/>
    <property type="match status" value="1"/>
</dbReference>
<keyword evidence="3" id="KW-0808">Transferase</keyword>
<accession>A0A7C4NS25</accession>
<feature type="domain" description="Polysaccharide pyruvyl transferase" evidence="2">
    <location>
        <begin position="15"/>
        <end position="339"/>
    </location>
</feature>
<evidence type="ECO:0000313" key="3">
    <source>
        <dbReference type="EMBL" id="HGQ74292.1"/>
    </source>
</evidence>
<dbReference type="PANTHER" id="PTHR36836">
    <property type="entry name" value="COLANIC ACID BIOSYNTHESIS PROTEIN WCAK"/>
    <property type="match status" value="1"/>
</dbReference>
<gene>
    <name evidence="3" type="ORF">ENU20_04375</name>
</gene>
<dbReference type="InterPro" id="IPR007345">
    <property type="entry name" value="Polysacch_pyruvyl_Trfase"/>
</dbReference>
<dbReference type="GO" id="GO:0016740">
    <property type="term" value="F:transferase activity"/>
    <property type="evidence" value="ECO:0007669"/>
    <property type="project" value="UniProtKB-KW"/>
</dbReference>
<keyword evidence="1" id="KW-1133">Transmembrane helix</keyword>
<keyword evidence="1" id="KW-0812">Transmembrane</keyword>
<proteinExistence type="predicted"/>
<evidence type="ECO:0000259" key="2">
    <source>
        <dbReference type="Pfam" id="PF04230"/>
    </source>
</evidence>
<comment type="caution">
    <text evidence="3">The sequence shown here is derived from an EMBL/GenBank/DDBJ whole genome shotgun (WGS) entry which is preliminary data.</text>
</comment>
<protein>
    <submittedName>
        <fullName evidence="3">Polysaccharide pyruvyl transferase family protein</fullName>
    </submittedName>
</protein>
<keyword evidence="1" id="KW-0472">Membrane</keyword>